<evidence type="ECO:0000259" key="2">
    <source>
        <dbReference type="Pfam" id="PF00881"/>
    </source>
</evidence>
<gene>
    <name evidence="3" type="ORF">KDK92_04705</name>
</gene>
<dbReference type="Proteomes" id="UP001056429">
    <property type="component" value="Unassembled WGS sequence"/>
</dbReference>
<comment type="caution">
    <text evidence="3">The sequence shown here is derived from an EMBL/GenBank/DDBJ whole genome shotgun (WGS) entry which is preliminary data.</text>
</comment>
<evidence type="ECO:0000313" key="3">
    <source>
        <dbReference type="EMBL" id="MCM1989032.1"/>
    </source>
</evidence>
<dbReference type="InterPro" id="IPR029479">
    <property type="entry name" value="Nitroreductase"/>
</dbReference>
<evidence type="ECO:0000256" key="1">
    <source>
        <dbReference type="SAM" id="MobiDB-lite"/>
    </source>
</evidence>
<protein>
    <submittedName>
        <fullName evidence="3">SagB/ThcOx family dehydrogenase</fullName>
    </submittedName>
</protein>
<dbReference type="Pfam" id="PF00881">
    <property type="entry name" value="Nitroreductase"/>
    <property type="match status" value="1"/>
</dbReference>
<reference evidence="3" key="1">
    <citation type="journal article" date="2021" name="mSystems">
        <title>Bacteria and Archaea Synergistically Convert Glycine Betaine to Biogenic Methane in the Formosa Cold Seep of the South China Sea.</title>
        <authorList>
            <person name="Li L."/>
            <person name="Zhang W."/>
            <person name="Zhang S."/>
            <person name="Song L."/>
            <person name="Sun Q."/>
            <person name="Zhang H."/>
            <person name="Xiang H."/>
            <person name="Dong X."/>
        </authorList>
    </citation>
    <scope>NUCLEOTIDE SEQUENCE</scope>
    <source>
        <strain evidence="3">ZWT</strain>
    </source>
</reference>
<dbReference type="PANTHER" id="PTHR43745:SF2">
    <property type="entry name" value="NITROREDUCTASE MJ1384-RELATED"/>
    <property type="match status" value="1"/>
</dbReference>
<sequence>MDTVKQQREWMKAHFDKMDNVQSDQQLQKPQPPLQKPYNENNEVIDLPEVNESILTKTNIFDIFTDRVSHRKFTDESISLEELSFLLWASQGVKDIKGDNYCTMRTVPSAGARHPFETYIVVNRVEGLKSGVYRYLALTHQLACVFEKEDLEEKIAQVTLGQKFAGKSAVTFVWSVVPYRGEWRYSVVAHKPMVLDAGHVCQNLYLACEAIGCGTCAIAAYDQKEIDEFLNLDGEDEFVIYVSPVGKI</sequence>
<dbReference type="NCBIfam" id="TIGR03605">
    <property type="entry name" value="antibiot_sagB"/>
    <property type="match status" value="1"/>
</dbReference>
<proteinExistence type="predicted"/>
<dbReference type="SUPFAM" id="SSF55469">
    <property type="entry name" value="FMN-dependent nitroreductase-like"/>
    <property type="match status" value="1"/>
</dbReference>
<dbReference type="InterPro" id="IPR020051">
    <property type="entry name" value="SagB-type_dehydrogenase"/>
</dbReference>
<dbReference type="InterPro" id="IPR052544">
    <property type="entry name" value="Bacteriocin_Proc_Enz"/>
</dbReference>
<organism evidence="3 4">
    <name type="scientific">Oceanirhabdus seepicola</name>
    <dbReference type="NCBI Taxonomy" id="2828781"/>
    <lineage>
        <taxon>Bacteria</taxon>
        <taxon>Bacillati</taxon>
        <taxon>Bacillota</taxon>
        <taxon>Clostridia</taxon>
        <taxon>Eubacteriales</taxon>
        <taxon>Clostridiaceae</taxon>
        <taxon>Oceanirhabdus</taxon>
    </lineage>
</organism>
<reference evidence="3" key="2">
    <citation type="submission" date="2021-04" db="EMBL/GenBank/DDBJ databases">
        <authorList>
            <person name="Dong X."/>
        </authorList>
    </citation>
    <scope>NUCLEOTIDE SEQUENCE</scope>
    <source>
        <strain evidence="3">ZWT</strain>
    </source>
</reference>
<name>A0A9J6P0P6_9CLOT</name>
<feature type="domain" description="Nitroreductase" evidence="2">
    <location>
        <begin position="66"/>
        <end position="247"/>
    </location>
</feature>
<feature type="region of interest" description="Disordered" evidence="1">
    <location>
        <begin position="20"/>
        <end position="39"/>
    </location>
</feature>
<dbReference type="CDD" id="cd02142">
    <property type="entry name" value="McbC_SagB-like_oxidoreductase"/>
    <property type="match status" value="1"/>
</dbReference>
<dbReference type="InterPro" id="IPR000415">
    <property type="entry name" value="Nitroreductase-like"/>
</dbReference>
<accession>A0A9J6P0P6</accession>
<dbReference type="PANTHER" id="PTHR43745">
    <property type="entry name" value="NITROREDUCTASE MJ1384-RELATED"/>
    <property type="match status" value="1"/>
</dbReference>
<dbReference type="Gene3D" id="3.40.109.10">
    <property type="entry name" value="NADH Oxidase"/>
    <property type="match status" value="1"/>
</dbReference>
<keyword evidence="4" id="KW-1185">Reference proteome</keyword>
<dbReference type="EMBL" id="JAGSOJ010000001">
    <property type="protein sequence ID" value="MCM1989032.1"/>
    <property type="molecule type" value="Genomic_DNA"/>
</dbReference>
<dbReference type="RefSeq" id="WP_250857898.1">
    <property type="nucleotide sequence ID" value="NZ_JAGSOJ010000001.1"/>
</dbReference>
<dbReference type="AlphaFoldDB" id="A0A9J6P0P6"/>
<dbReference type="GO" id="GO:0016491">
    <property type="term" value="F:oxidoreductase activity"/>
    <property type="evidence" value="ECO:0007669"/>
    <property type="project" value="InterPro"/>
</dbReference>
<evidence type="ECO:0000313" key="4">
    <source>
        <dbReference type="Proteomes" id="UP001056429"/>
    </source>
</evidence>